<evidence type="ECO:0000256" key="2">
    <source>
        <dbReference type="ARBA" id="ARBA00008806"/>
    </source>
</evidence>
<name>A0A7Y4P3Q7_9ACTN</name>
<evidence type="ECO:0000256" key="4">
    <source>
        <dbReference type="ARBA" id="ARBA00022692"/>
    </source>
</evidence>
<keyword evidence="6 7" id="KW-0472">Membrane</keyword>
<evidence type="ECO:0000256" key="6">
    <source>
        <dbReference type="ARBA" id="ARBA00023136"/>
    </source>
</evidence>
<evidence type="ECO:0000313" key="10">
    <source>
        <dbReference type="Proteomes" id="UP000534306"/>
    </source>
</evidence>
<dbReference type="PANTHER" id="PTHR37937:SF1">
    <property type="entry name" value="CONJUGATIVE TRANSFER: DNA TRANSPORT"/>
    <property type="match status" value="1"/>
</dbReference>
<dbReference type="Gene3D" id="3.40.50.300">
    <property type="entry name" value="P-loop containing nucleotide triphosphate hydrolases"/>
    <property type="match status" value="1"/>
</dbReference>
<feature type="transmembrane region" description="Helical" evidence="7">
    <location>
        <begin position="45"/>
        <end position="74"/>
    </location>
</feature>
<protein>
    <submittedName>
        <fullName evidence="8">Type IV secretory pathway TraG/TraD family ATPase VirD4</fullName>
    </submittedName>
    <submittedName>
        <fullName evidence="9">Type IV secretory system conjugative DNA transfer family protein</fullName>
    </submittedName>
</protein>
<dbReference type="GO" id="GO:0005886">
    <property type="term" value="C:plasma membrane"/>
    <property type="evidence" value="ECO:0007669"/>
    <property type="project" value="UniProtKB-SubCell"/>
</dbReference>
<keyword evidence="3" id="KW-1003">Cell membrane</keyword>
<reference evidence="8 11" key="2">
    <citation type="submission" date="2020-08" db="EMBL/GenBank/DDBJ databases">
        <title>Sequencing the genomes of 1000 actinobacteria strains.</title>
        <authorList>
            <person name="Klenk H.-P."/>
        </authorList>
    </citation>
    <scope>NUCLEOTIDE SEQUENCE [LARGE SCALE GENOMIC DNA]</scope>
    <source>
        <strain evidence="8 11">DSM 15626</strain>
    </source>
</reference>
<dbReference type="Proteomes" id="UP000534306">
    <property type="component" value="Unassembled WGS sequence"/>
</dbReference>
<evidence type="ECO:0000256" key="5">
    <source>
        <dbReference type="ARBA" id="ARBA00022989"/>
    </source>
</evidence>
<evidence type="ECO:0000313" key="8">
    <source>
        <dbReference type="EMBL" id="MBB6571717.1"/>
    </source>
</evidence>
<dbReference type="AlphaFoldDB" id="A0A7Y4P3Q7"/>
<keyword evidence="5 7" id="KW-1133">Transmembrane helix</keyword>
<dbReference type="RefSeq" id="WP_171677601.1">
    <property type="nucleotide sequence ID" value="NZ_BAAAGT010000009.1"/>
</dbReference>
<comment type="subcellular location">
    <subcellularLocation>
        <location evidence="1">Cell membrane</location>
        <topology evidence="1">Multi-pass membrane protein</topology>
    </subcellularLocation>
</comment>
<keyword evidence="4 7" id="KW-0812">Transmembrane</keyword>
<evidence type="ECO:0000313" key="11">
    <source>
        <dbReference type="Proteomes" id="UP000553957"/>
    </source>
</evidence>
<dbReference type="CDD" id="cd01127">
    <property type="entry name" value="TrwB_TraG_TraD_VirD4"/>
    <property type="match status" value="1"/>
</dbReference>
<proteinExistence type="inferred from homology"/>
<evidence type="ECO:0000256" key="7">
    <source>
        <dbReference type="SAM" id="Phobius"/>
    </source>
</evidence>
<dbReference type="EMBL" id="JABJRC010000008">
    <property type="protein sequence ID" value="NOL44360.1"/>
    <property type="molecule type" value="Genomic_DNA"/>
</dbReference>
<dbReference type="InterPro" id="IPR027417">
    <property type="entry name" value="P-loop_NTPase"/>
</dbReference>
<dbReference type="PANTHER" id="PTHR37937">
    <property type="entry name" value="CONJUGATIVE TRANSFER: DNA TRANSPORT"/>
    <property type="match status" value="1"/>
</dbReference>
<evidence type="ECO:0000313" key="9">
    <source>
        <dbReference type="EMBL" id="NOL44360.1"/>
    </source>
</evidence>
<evidence type="ECO:0000256" key="1">
    <source>
        <dbReference type="ARBA" id="ARBA00004651"/>
    </source>
</evidence>
<feature type="transmembrane region" description="Helical" evidence="7">
    <location>
        <begin position="158"/>
        <end position="179"/>
    </location>
</feature>
<gene>
    <name evidence="8" type="ORF">HNR71_007354</name>
    <name evidence="9" type="ORF">HPO96_29345</name>
</gene>
<comment type="caution">
    <text evidence="9">The sequence shown here is derived from an EMBL/GenBank/DDBJ whole genome shotgun (WGS) entry which is preliminary data.</text>
</comment>
<dbReference type="InterPro" id="IPR051539">
    <property type="entry name" value="T4SS-coupling_protein"/>
</dbReference>
<comment type="similarity">
    <text evidence="2">Belongs to the VirD4/TraG family.</text>
</comment>
<feature type="transmembrane region" description="Helical" evidence="7">
    <location>
        <begin position="128"/>
        <end position="146"/>
    </location>
</feature>
<keyword evidence="10" id="KW-1185">Reference proteome</keyword>
<dbReference type="Pfam" id="PF02534">
    <property type="entry name" value="T4SS-DNA_transf"/>
    <property type="match status" value="1"/>
</dbReference>
<feature type="transmembrane region" description="Helical" evidence="7">
    <location>
        <begin position="81"/>
        <end position="99"/>
    </location>
</feature>
<dbReference type="EMBL" id="JACHKF010000001">
    <property type="protein sequence ID" value="MBB6571717.1"/>
    <property type="molecule type" value="Genomic_DNA"/>
</dbReference>
<organism evidence="9 10">
    <name type="scientific">Kribbella sandramycini</name>
    <dbReference type="NCBI Taxonomy" id="60450"/>
    <lineage>
        <taxon>Bacteria</taxon>
        <taxon>Bacillati</taxon>
        <taxon>Actinomycetota</taxon>
        <taxon>Actinomycetes</taxon>
        <taxon>Propionibacteriales</taxon>
        <taxon>Kribbellaceae</taxon>
        <taxon>Kribbella</taxon>
    </lineage>
</organism>
<dbReference type="SUPFAM" id="SSF52540">
    <property type="entry name" value="P-loop containing nucleoside triphosphate hydrolases"/>
    <property type="match status" value="1"/>
</dbReference>
<feature type="transmembrane region" description="Helical" evidence="7">
    <location>
        <begin position="12"/>
        <end position="33"/>
    </location>
</feature>
<reference evidence="9 10" key="1">
    <citation type="submission" date="2020-05" db="EMBL/GenBank/DDBJ databases">
        <title>Genome sequence of Kribbella sandramycini ATCC 39419.</title>
        <authorList>
            <person name="Maclea K.S."/>
            <person name="Fair J.L."/>
        </authorList>
    </citation>
    <scope>NUCLEOTIDE SEQUENCE [LARGE SCALE GENOMIC DNA]</scope>
    <source>
        <strain evidence="9 10">ATCC 39419</strain>
    </source>
</reference>
<dbReference type="InterPro" id="IPR003688">
    <property type="entry name" value="TraG/VirD4"/>
</dbReference>
<evidence type="ECO:0000256" key="3">
    <source>
        <dbReference type="ARBA" id="ARBA00022475"/>
    </source>
</evidence>
<accession>A0A7Y4P3Q7</accession>
<sequence length="798" mass="85148">MNRRPNAREGVVMPKFTLAAVGLLVGGFLLTTLGGQLSAPDAKPWMLAFAPAAVAGPWMLAAGALTSATSALLFWRVGPGLLFALPLWLGFAGVVAQRLDAPGGTGLWLFAAGALTALSIALVQINAALGAGIVTGGWLLFAGFLLRALPNDVAAHGYRWQTIAAGVLVLAGTLARVFMARSSSRGLLRRLGRAGRDTDGLASMWDVYRAASARVLRRKAAQLRPSLAEVSAWKRRTVAKSQLGVKVARVGLMGVWSSAQDHTLTFGGPRKGKTQLLLNWVVDAPGAVITTSTKLDVLSLTYRRRQERGPVWVFDPSGIVQPGSKIAEQLDADGVTYVRFNPLVGCEKAAVAMDRAADLIDGIGRSKGDGQGERWDGFAKQTLQSLLHAASLGGYTMYDVQQWVANPTDQAKRDVLYELRNAGPQAAGMTQEATQFFENNPNTQSSISTTIMPALSWLSVPSAAAAAAPGGQQFDVAQLLAETGTVYLIGAEDKKTSPLVTALTAQIARHARTISAAMPGGRLDPYLSMVLDEAALICLIPLDQWSGDFGSRGICMHIAAQSRAQLVDRFDAAATGALLTNTSTKIVFGGTGDAEDLQYWSTLAGEREEPAITRDRSTGSRSETTRRTQVFTPSQVAQLTAGQMLVTCNGMPPAIVKAPMYYKRWDVRRAKLARRIDARRTQAAQALRWLARRPAVAAAARGISAVVERTGEWMVGRFGWMLAPLSGDAHVAAGGHVVDTETPVPGGRRTAGLLARLEAADPVREAVAWLRLKRAARKARVAIAARSAQNTNQQEVQR</sequence>
<dbReference type="Proteomes" id="UP000553957">
    <property type="component" value="Unassembled WGS sequence"/>
</dbReference>